<keyword evidence="8" id="KW-0249">Electron transport</keyword>
<name>A0A2T9ZG07_9FUNG</name>
<evidence type="ECO:0000256" key="12">
    <source>
        <dbReference type="ARBA" id="ARBA00030212"/>
    </source>
</evidence>
<dbReference type="InterPro" id="IPR009866">
    <property type="entry name" value="NADH_UbQ_OxRdtase_NDUFB4_su"/>
</dbReference>
<evidence type="ECO:0000256" key="11">
    <source>
        <dbReference type="ARBA" id="ARBA00023136"/>
    </source>
</evidence>
<keyword evidence="6" id="KW-0812">Transmembrane</keyword>
<sequence length="88" mass="10323">MAGSHEKPTLLKDPAVEEWMVMKQHYRESFRWTRKTTSIAVLFGLVIPYVTYKMVKRAYESPALGPVIKEKSKEQIEKLDKSTWTTYN</sequence>
<keyword evidence="5" id="KW-0679">Respiratory chain</keyword>
<accession>A0A2T9ZG07</accession>
<evidence type="ECO:0000256" key="9">
    <source>
        <dbReference type="ARBA" id="ARBA00022989"/>
    </source>
</evidence>
<evidence type="ECO:0000256" key="5">
    <source>
        <dbReference type="ARBA" id="ARBA00022660"/>
    </source>
</evidence>
<dbReference type="EMBL" id="MBFS01000222">
    <property type="protein sequence ID" value="PVV03523.1"/>
    <property type="molecule type" value="Genomic_DNA"/>
</dbReference>
<keyword evidence="4" id="KW-0813">Transport</keyword>
<evidence type="ECO:0000313" key="15">
    <source>
        <dbReference type="Proteomes" id="UP000245609"/>
    </source>
</evidence>
<comment type="subcellular location">
    <subcellularLocation>
        <location evidence="1">Mitochondrion inner membrane</location>
        <topology evidence="1">Single-pass membrane protein</topology>
    </subcellularLocation>
</comment>
<dbReference type="AlphaFoldDB" id="A0A2T9ZG07"/>
<keyword evidence="9" id="KW-1133">Transmembrane helix</keyword>
<gene>
    <name evidence="14" type="ORF">BB560_001993</name>
</gene>
<evidence type="ECO:0000256" key="6">
    <source>
        <dbReference type="ARBA" id="ARBA00022692"/>
    </source>
</evidence>
<keyword evidence="10" id="KW-0496">Mitochondrion</keyword>
<evidence type="ECO:0000313" key="14">
    <source>
        <dbReference type="EMBL" id="PVV03523.1"/>
    </source>
</evidence>
<dbReference type="PANTHER" id="PTHR39476:SF1">
    <property type="entry name" value="NADH DEHYDROGENASE [UBIQUINONE] 1 BETA SUBCOMPLEX SUBUNIT 4"/>
    <property type="match status" value="1"/>
</dbReference>
<keyword evidence="7" id="KW-0999">Mitochondrion inner membrane</keyword>
<comment type="similarity">
    <text evidence="2">Belongs to the complex I NDUFB4 subunit family.</text>
</comment>
<evidence type="ECO:0000256" key="10">
    <source>
        <dbReference type="ARBA" id="ARBA00023128"/>
    </source>
</evidence>
<evidence type="ECO:0000256" key="8">
    <source>
        <dbReference type="ARBA" id="ARBA00022982"/>
    </source>
</evidence>
<comment type="caution">
    <text evidence="14">The sequence shown here is derived from an EMBL/GenBank/DDBJ whole genome shotgun (WGS) entry which is preliminary data.</text>
</comment>
<dbReference type="OrthoDB" id="15108at2759"/>
<dbReference type="Pfam" id="PF07225">
    <property type="entry name" value="NDUF_B4"/>
    <property type="match status" value="1"/>
</dbReference>
<keyword evidence="11" id="KW-0472">Membrane</keyword>
<evidence type="ECO:0000256" key="13">
    <source>
        <dbReference type="ARBA" id="ARBA00030987"/>
    </source>
</evidence>
<evidence type="ECO:0000256" key="2">
    <source>
        <dbReference type="ARBA" id="ARBA00007260"/>
    </source>
</evidence>
<reference evidence="14 15" key="1">
    <citation type="journal article" date="2018" name="MBio">
        <title>Comparative Genomics Reveals the Core Gene Toolbox for the Fungus-Insect Symbiosis.</title>
        <authorList>
            <person name="Wang Y."/>
            <person name="Stata M."/>
            <person name="Wang W."/>
            <person name="Stajich J.E."/>
            <person name="White M.M."/>
            <person name="Moncalvo J.M."/>
        </authorList>
    </citation>
    <scope>NUCLEOTIDE SEQUENCE [LARGE SCALE GENOMIC DNA]</scope>
    <source>
        <strain evidence="14 15">SC-DP-2</strain>
    </source>
</reference>
<protein>
    <recommendedName>
        <fullName evidence="3">NADH dehydrogenase [ubiquinone] 1 beta subcomplex subunit 4</fullName>
    </recommendedName>
    <alternativeName>
        <fullName evidence="12">Complex I-B15</fullName>
    </alternativeName>
    <alternativeName>
        <fullName evidence="13">NADH-ubiquinone oxidoreductase B15 subunit</fullName>
    </alternativeName>
</protein>
<evidence type="ECO:0000256" key="7">
    <source>
        <dbReference type="ARBA" id="ARBA00022792"/>
    </source>
</evidence>
<evidence type="ECO:0000256" key="1">
    <source>
        <dbReference type="ARBA" id="ARBA00004434"/>
    </source>
</evidence>
<dbReference type="PANTHER" id="PTHR39476">
    <property type="entry name" value="NADH:UBIQUINONE OXIDOREDUCTASE 6.6KD SUBUNIT"/>
    <property type="match status" value="1"/>
</dbReference>
<proteinExistence type="inferred from homology"/>
<organism evidence="14 15">
    <name type="scientific">Smittium megazygosporum</name>
    <dbReference type="NCBI Taxonomy" id="133381"/>
    <lineage>
        <taxon>Eukaryota</taxon>
        <taxon>Fungi</taxon>
        <taxon>Fungi incertae sedis</taxon>
        <taxon>Zoopagomycota</taxon>
        <taxon>Kickxellomycotina</taxon>
        <taxon>Harpellomycetes</taxon>
        <taxon>Harpellales</taxon>
        <taxon>Legeriomycetaceae</taxon>
        <taxon>Smittium</taxon>
    </lineage>
</organism>
<keyword evidence="15" id="KW-1185">Reference proteome</keyword>
<dbReference type="Proteomes" id="UP000245609">
    <property type="component" value="Unassembled WGS sequence"/>
</dbReference>
<dbReference type="GO" id="GO:0005743">
    <property type="term" value="C:mitochondrial inner membrane"/>
    <property type="evidence" value="ECO:0007669"/>
    <property type="project" value="UniProtKB-SubCell"/>
</dbReference>
<evidence type="ECO:0000256" key="4">
    <source>
        <dbReference type="ARBA" id="ARBA00022448"/>
    </source>
</evidence>
<evidence type="ECO:0000256" key="3">
    <source>
        <dbReference type="ARBA" id="ARBA00018681"/>
    </source>
</evidence>